<name>A0A1A0N2R9_MYCMU</name>
<gene>
    <name evidence="2" type="ORF">A5642_09740</name>
</gene>
<dbReference type="AlphaFoldDB" id="A0A1A0N2R9"/>
<feature type="domain" description="ORC1/DEAH AAA+ ATPase" evidence="1">
    <location>
        <begin position="82"/>
        <end position="215"/>
    </location>
</feature>
<proteinExistence type="predicted"/>
<dbReference type="EMBL" id="LZSF01000023">
    <property type="protein sequence ID" value="OBA91912.1"/>
    <property type="molecule type" value="Genomic_DNA"/>
</dbReference>
<reference evidence="2 3" key="1">
    <citation type="submission" date="2016-06" db="EMBL/GenBank/DDBJ databases">
        <authorList>
            <person name="Kjaerup R.B."/>
            <person name="Dalgaard T.S."/>
            <person name="Juul-Madsen H.R."/>
        </authorList>
    </citation>
    <scope>NUCLEOTIDE SEQUENCE [LARGE SCALE GENOMIC DNA]</scope>
    <source>
        <strain evidence="2 3">1199456.5</strain>
    </source>
</reference>
<dbReference type="GO" id="GO:0016887">
    <property type="term" value="F:ATP hydrolysis activity"/>
    <property type="evidence" value="ECO:0007669"/>
    <property type="project" value="InterPro"/>
</dbReference>
<protein>
    <submittedName>
        <fullName evidence="2">AAA family ATPase</fullName>
    </submittedName>
</protein>
<dbReference type="Pfam" id="PF13401">
    <property type="entry name" value="AAA_22"/>
    <property type="match status" value="1"/>
</dbReference>
<dbReference type="InterPro" id="IPR027417">
    <property type="entry name" value="P-loop_NTPase"/>
</dbReference>
<dbReference type="Proteomes" id="UP000093962">
    <property type="component" value="Unassembled WGS sequence"/>
</dbReference>
<organism evidence="2 3">
    <name type="scientific">Mycolicibacterium mucogenicum</name>
    <name type="common">Mycobacterium mucogenicum</name>
    <dbReference type="NCBI Taxonomy" id="56689"/>
    <lineage>
        <taxon>Bacteria</taxon>
        <taxon>Bacillati</taxon>
        <taxon>Actinomycetota</taxon>
        <taxon>Actinomycetes</taxon>
        <taxon>Mycobacteriales</taxon>
        <taxon>Mycobacteriaceae</taxon>
        <taxon>Mycolicibacterium</taxon>
    </lineage>
</organism>
<dbReference type="SUPFAM" id="SSF52540">
    <property type="entry name" value="P-loop containing nucleoside triphosphate hydrolases"/>
    <property type="match status" value="1"/>
</dbReference>
<sequence>MSLTRKEDWGRFIDAPSRIKPDEASRAQLDGLSDTARRQYNQLRMDWHANLGPFKTPQYKALHADLWTVVDSNLQDGDRVKGGVAVDAYPGLGKTTAVQQFARDFHLEQIAADGPRTASGHERWPVLFTTLTGNTTLRDLNRDMLGFYAHPGSERGTSTQFVRRALDCVLSCETKLFVIDDLHFLRWPSATSIQVSNHFKFIANTFPVTLVFVGVELRNTGLLAEGRSDSSIVAQTARRTTVLGLNKFDVTTQPERATWRSLLTTIEQRLVLAGNGRGMLADVLPDYLYERTSGHIGSLMTLVNRGCARAIRTGEESLSQVLLDTIPLDAAAEDTRPENAAALRSGKLRARMR</sequence>
<evidence type="ECO:0000313" key="3">
    <source>
        <dbReference type="Proteomes" id="UP000093962"/>
    </source>
</evidence>
<evidence type="ECO:0000313" key="2">
    <source>
        <dbReference type="EMBL" id="OBA91912.1"/>
    </source>
</evidence>
<accession>A0A1A0N2R9</accession>
<evidence type="ECO:0000259" key="1">
    <source>
        <dbReference type="Pfam" id="PF13401"/>
    </source>
</evidence>
<comment type="caution">
    <text evidence="2">The sequence shown here is derived from an EMBL/GenBank/DDBJ whole genome shotgun (WGS) entry which is preliminary data.</text>
</comment>
<dbReference type="InterPro" id="IPR049945">
    <property type="entry name" value="AAA_22"/>
</dbReference>